<feature type="domain" description="Alpha-2-macroglobulin bait region" evidence="3">
    <location>
        <begin position="933"/>
        <end position="1070"/>
    </location>
</feature>
<evidence type="ECO:0000256" key="1">
    <source>
        <dbReference type="ARBA" id="ARBA00022729"/>
    </source>
</evidence>
<name>A0A926ES66_9FIRM</name>
<keyword evidence="1" id="KW-0732">Signal</keyword>
<evidence type="ECO:0000313" key="6">
    <source>
        <dbReference type="Proteomes" id="UP000623678"/>
    </source>
</evidence>
<dbReference type="SMART" id="SM01359">
    <property type="entry name" value="A2M_N_2"/>
    <property type="match status" value="1"/>
</dbReference>
<proteinExistence type="predicted"/>
<feature type="compositionally biased region" description="Polar residues" evidence="2">
    <location>
        <begin position="626"/>
        <end position="639"/>
    </location>
</feature>
<gene>
    <name evidence="5" type="ORF">H8705_12865</name>
</gene>
<dbReference type="PANTHER" id="PTHR40094:SF1">
    <property type="entry name" value="UBIQUITIN DOMAIN-CONTAINING PROTEIN"/>
    <property type="match status" value="1"/>
</dbReference>
<dbReference type="InterPro" id="IPR011625">
    <property type="entry name" value="A2M_N_BRD"/>
</dbReference>
<evidence type="ECO:0000256" key="2">
    <source>
        <dbReference type="SAM" id="MobiDB-lite"/>
    </source>
</evidence>
<protein>
    <submittedName>
        <fullName evidence="5">Ig-like domain-containing protein</fullName>
    </submittedName>
</protein>
<dbReference type="InterPro" id="IPR001599">
    <property type="entry name" value="Macroglobln_a2"/>
</dbReference>
<feature type="region of interest" description="Disordered" evidence="2">
    <location>
        <begin position="620"/>
        <end position="726"/>
    </location>
</feature>
<dbReference type="GO" id="GO:0004866">
    <property type="term" value="F:endopeptidase inhibitor activity"/>
    <property type="evidence" value="ECO:0007669"/>
    <property type="project" value="InterPro"/>
</dbReference>
<dbReference type="Pfam" id="PF13205">
    <property type="entry name" value="Big_5"/>
    <property type="match status" value="1"/>
</dbReference>
<evidence type="ECO:0000259" key="3">
    <source>
        <dbReference type="SMART" id="SM01359"/>
    </source>
</evidence>
<dbReference type="Pfam" id="PF00207">
    <property type="entry name" value="A2M"/>
    <property type="match status" value="1"/>
</dbReference>
<feature type="domain" description="Alpha-2-macroglobulin" evidence="4">
    <location>
        <begin position="1125"/>
        <end position="1217"/>
    </location>
</feature>
<sequence length="1775" mass="195927">MKKKSFSILLLIFAAAILAGGVLFYLHSRPTGDQLPASIHITPLSQEETGVLPESAFEITSGYRVSQQQLRQMLQISPLVEYELTGAGKTWTLTPAQPLAENTVYTFQLMGQEEKAVQSFAFQTKSDLLVSDCYPYGGASYVDPDSGIEITFNAAGVELGEYFEILPPVDGEFQTAEYTCIFQPAQALEENTAYRVRVKAGLKAPNGMELKEDYIFSFTTQSRSSGKEEYQRLRLNGPFSESFLTGDPLAVELRCGYEDILDANFHITLHQFPSVKEYEQELRSYTEYANNRYGEIKDYLVETENLPAAAEFDARLLGQGDSYWSSLYAVLPENMAQGYYVATISGDAGNGREQFVQKLIQIQNLSVYTQSANGETLLWINDPLTGQPVPDAKIRLESLDGKASLQGQSLGDGTVRLISGEMEEGYLSIQLPGESAAGWVDKVQLSSARKQPLTEKYYTAVYTDREIYQPDDTIAFWGVVKPRKDIFPLPSSITALIGSSENPAYKVRVPVEKDGTFQGELKISGLRSSWYSLELTDGSFPQKDKDGWYDAGSNTYYSKGMNIQNYTKPSYVISVDHEKPYYYANDPIDFHISADYFDGTPAAGIRVEINGGWTLAGEEKAPLTEEQAQTDPSEKQNPGTDEPADGEEKAPLTEEQAQTDPSEKQNPGTDEPADGQTQQQAQEEPAQEEPLQEPAVPSVTLDGQGKGVLTLRRGNDRREDGWDPMDPENLRYAPSWAPSREYASLGNGDPEDVYFYKSIQVPVLYSKVAMKLESEDPSQLTVYTNELDTSKLPKDFYALEEGKTIYDTVSGAPVDVPVTVIVSKVQYQQIEIGSYYDPVNKKTIKRYRAQRVETIADVIQRTTQNGILELKNLPYENTADTYYWIAAATDGKAGEMVRESLYYTGRYDYRNTALHSYSFVPVTNHGDYGYSEERNPLPKKAGEKFTLGLYDNGVPVPNQGKVLYSLLQKNILETGFYTGPEQELTFDEEYIPNVTIAGAYFDGRHVYRLPKIDRQFDFSTKELVLKVQLDKESYQPGETAKVTVTASDLQGNPVAAQACIGVVDEAVFALAPQELDLANQLYKGVFYPEIVQNVSYTQYNLQAAQPETGGMGGGGGELRKDFADTAYFAPVSIDESGISTIELVLKDQITSWRITAAAVTQDLRAGSTTASVPATLPFSVRVLYTENYLAGDDIVFSAQPVLAQPKTGGQVEYTAKLLDMNGNEIEQITRQGEISSPAAFSFGKRQPGQYRLSVEAALGDARDGMECAFSVLEQGLSAPVIKNIPLEEISQVQTLNYPVAIQVYDQRLAPYMKGIQKLSSQRGERTEVTAAAYQAQVLYNRLLEEEDQKIVSKDYRLNNIQTDEGGVRILGASDGAAAITAKMLAAAPQLIDSASARSYLMQMQRDPAATPDDRVMTYMGLAAVREPVLLDINRLLAKDGLSDAQKLYLGAGLAMLGDFTGANNIYTQVAQVSLKTEGQLKYMSLGSGEEMLETTGAALMLTSLISHEDADGLMLYLCEQGEGRSQHAFDGLVNLEMLAYLENFTPPKGEMKAKFSYVREGKTQEVTLGELGVKPIALSGEEFENANFQALSGEVMACIHYVDYVPQTLAGQDALSITKTLTPVGGDNYQVAKKVRVDLTLHFGEDAPSGCYVIQDLVPAGMRYLPVPADGQPWFENCWGYLENDAQQISGYVFLDRDTEFEIDERVQRWLDSGMSLEEAKENAGYTDVSEYTLSYYMNCVLPGEFVLEGAYGTPYVNGIAAKSEGGTVTILPSL</sequence>
<dbReference type="InterPro" id="IPR051802">
    <property type="entry name" value="YfhM-like"/>
</dbReference>
<dbReference type="SMART" id="SM01360">
    <property type="entry name" value="A2M"/>
    <property type="match status" value="1"/>
</dbReference>
<dbReference type="RefSeq" id="WP_262396192.1">
    <property type="nucleotide sequence ID" value="NZ_JACRTD010000012.1"/>
</dbReference>
<dbReference type="Gene3D" id="2.60.40.3710">
    <property type="match status" value="1"/>
</dbReference>
<dbReference type="Proteomes" id="UP000623678">
    <property type="component" value="Unassembled WGS sequence"/>
</dbReference>
<dbReference type="EMBL" id="JACRTD010000012">
    <property type="protein sequence ID" value="MBC8586472.1"/>
    <property type="molecule type" value="Genomic_DNA"/>
</dbReference>
<dbReference type="PANTHER" id="PTHR40094">
    <property type="entry name" value="ALPHA-2-MACROGLOBULIN HOMOLOG"/>
    <property type="match status" value="1"/>
</dbReference>
<comment type="caution">
    <text evidence="5">The sequence shown here is derived from an EMBL/GenBank/DDBJ whole genome shotgun (WGS) entry which is preliminary data.</text>
</comment>
<dbReference type="Pfam" id="PF07703">
    <property type="entry name" value="A2M_BRD"/>
    <property type="match status" value="1"/>
</dbReference>
<organism evidence="5 6">
    <name type="scientific">Youxingia wuxianensis</name>
    <dbReference type="NCBI Taxonomy" id="2763678"/>
    <lineage>
        <taxon>Bacteria</taxon>
        <taxon>Bacillati</taxon>
        <taxon>Bacillota</taxon>
        <taxon>Clostridia</taxon>
        <taxon>Eubacteriales</taxon>
        <taxon>Oscillospiraceae</taxon>
        <taxon>Youxingia</taxon>
    </lineage>
</organism>
<evidence type="ECO:0000259" key="4">
    <source>
        <dbReference type="SMART" id="SM01360"/>
    </source>
</evidence>
<accession>A0A926ES66</accession>
<feature type="compositionally biased region" description="Low complexity" evidence="2">
    <location>
        <begin position="674"/>
        <end position="684"/>
    </location>
</feature>
<dbReference type="Gene3D" id="2.20.130.20">
    <property type="match status" value="1"/>
</dbReference>
<keyword evidence="6" id="KW-1185">Reference proteome</keyword>
<feature type="compositionally biased region" description="Polar residues" evidence="2">
    <location>
        <begin position="655"/>
        <end position="668"/>
    </location>
</feature>
<reference evidence="5" key="1">
    <citation type="submission" date="2020-08" db="EMBL/GenBank/DDBJ databases">
        <title>Genome public.</title>
        <authorList>
            <person name="Liu C."/>
            <person name="Sun Q."/>
        </authorList>
    </citation>
    <scope>NUCLEOTIDE SEQUENCE</scope>
    <source>
        <strain evidence="5">NSJ-64</strain>
    </source>
</reference>
<dbReference type="InterPro" id="IPR032812">
    <property type="entry name" value="SbsA_Ig"/>
</dbReference>
<evidence type="ECO:0000313" key="5">
    <source>
        <dbReference type="EMBL" id="MBC8586472.1"/>
    </source>
</evidence>